<gene>
    <name evidence="1" type="ORF">LY90DRAFT_516470</name>
</gene>
<sequence length="153" mass="18336">MKKIHNAQEIIAVEKIQKAWKNYRETRYELFPYNEKALTLPAIEIGHVNDVFKNVLDSNDEIEVDNWLHNEINYDYDDKMNNYLNQSEMTIELNINQNIPINLKIKHTKTFKGSKRKESRKNKEKKEINIKIDESNITIYEENKVDIPERNKK</sequence>
<dbReference type="Proteomes" id="UP000193920">
    <property type="component" value="Unassembled WGS sequence"/>
</dbReference>
<organism evidence="1 2">
    <name type="scientific">Neocallimastix californiae</name>
    <dbReference type="NCBI Taxonomy" id="1754190"/>
    <lineage>
        <taxon>Eukaryota</taxon>
        <taxon>Fungi</taxon>
        <taxon>Fungi incertae sedis</taxon>
        <taxon>Chytridiomycota</taxon>
        <taxon>Chytridiomycota incertae sedis</taxon>
        <taxon>Neocallimastigomycetes</taxon>
        <taxon>Neocallimastigales</taxon>
        <taxon>Neocallimastigaceae</taxon>
        <taxon>Neocallimastix</taxon>
    </lineage>
</organism>
<comment type="caution">
    <text evidence="1">The sequence shown here is derived from an EMBL/GenBank/DDBJ whole genome shotgun (WGS) entry which is preliminary data.</text>
</comment>
<reference evidence="1 2" key="1">
    <citation type="submission" date="2016-08" db="EMBL/GenBank/DDBJ databases">
        <title>A Parts List for Fungal Cellulosomes Revealed by Comparative Genomics.</title>
        <authorList>
            <consortium name="DOE Joint Genome Institute"/>
            <person name="Haitjema C.H."/>
            <person name="Gilmore S.P."/>
            <person name="Henske J.K."/>
            <person name="Solomon K.V."/>
            <person name="De Groot R."/>
            <person name="Kuo A."/>
            <person name="Mondo S.J."/>
            <person name="Salamov A.A."/>
            <person name="Labutti K."/>
            <person name="Zhao Z."/>
            <person name="Chiniquy J."/>
            <person name="Barry K."/>
            <person name="Brewer H.M."/>
            <person name="Purvine S.O."/>
            <person name="Wright A.T."/>
            <person name="Boxma B."/>
            <person name="Van Alen T."/>
            <person name="Hackstein J.H."/>
            <person name="Baker S.E."/>
            <person name="Grigoriev I.V."/>
            <person name="O'Malley M.A."/>
        </authorList>
    </citation>
    <scope>NUCLEOTIDE SEQUENCE [LARGE SCALE GENOMIC DNA]</scope>
    <source>
        <strain evidence="1 2">G1</strain>
    </source>
</reference>
<name>A0A1Y2AFX3_9FUNG</name>
<protein>
    <submittedName>
        <fullName evidence="1">Uncharacterized protein</fullName>
    </submittedName>
</protein>
<evidence type="ECO:0000313" key="1">
    <source>
        <dbReference type="EMBL" id="ORY20855.1"/>
    </source>
</evidence>
<accession>A0A1Y2AFX3</accession>
<dbReference type="AlphaFoldDB" id="A0A1Y2AFX3"/>
<proteinExistence type="predicted"/>
<keyword evidence="2" id="KW-1185">Reference proteome</keyword>
<dbReference type="EMBL" id="MCOG01000278">
    <property type="protein sequence ID" value="ORY20855.1"/>
    <property type="molecule type" value="Genomic_DNA"/>
</dbReference>
<evidence type="ECO:0000313" key="2">
    <source>
        <dbReference type="Proteomes" id="UP000193920"/>
    </source>
</evidence>
<dbReference type="OrthoDB" id="10455921at2759"/>